<dbReference type="SUPFAM" id="SSF46689">
    <property type="entry name" value="Homeodomain-like"/>
    <property type="match status" value="1"/>
</dbReference>
<proteinExistence type="predicted"/>
<accession>A0A8T1BAT0</accession>
<comment type="caution">
    <text evidence="3">The sequence shown here is derived from an EMBL/GenBank/DDBJ whole genome shotgun (WGS) entry which is preliminary data.</text>
</comment>
<feature type="domain" description="HTH CENPB-type" evidence="2">
    <location>
        <begin position="50"/>
        <end position="123"/>
    </location>
</feature>
<dbReference type="AlphaFoldDB" id="A0A8T1BAT0"/>
<organism evidence="3 4">
    <name type="scientific">Phytophthora cactorum</name>
    <dbReference type="NCBI Taxonomy" id="29920"/>
    <lineage>
        <taxon>Eukaryota</taxon>
        <taxon>Sar</taxon>
        <taxon>Stramenopiles</taxon>
        <taxon>Oomycota</taxon>
        <taxon>Peronosporomycetes</taxon>
        <taxon>Peronosporales</taxon>
        <taxon>Peronosporaceae</taxon>
        <taxon>Phytophthora</taxon>
    </lineage>
</organism>
<evidence type="ECO:0000313" key="3">
    <source>
        <dbReference type="EMBL" id="KAG2899074.1"/>
    </source>
</evidence>
<dbReference type="InterPro" id="IPR050863">
    <property type="entry name" value="CenT-Element_Derived"/>
</dbReference>
<protein>
    <recommendedName>
        <fullName evidence="2">HTH CENPB-type domain-containing protein</fullName>
    </recommendedName>
</protein>
<sequence>MPSTLDKYYSHLNASKRESHRKRIYAWEKDSVHIEEMAASVSTAVLKSDRKKGTATTISTEGEEGLVEWVNSLRGEGVPVSRLMLQLQVKDIAQEEGVPEGLFEGSWCWQQGFLSRHGLSLRSKTRQGQKSPAAMEEAAREFQQDVQKAKAELEVDKVYNADQSGICFEYLPKQTAAKCGEKTVWVRCGGKYKELFTANPSKIPEKVVYNTIAQNGFGDTVWREIKATQSDLGVQIYGNISAWWNTELSVAFLDYHFASRDDDAPVLLLWDDISAHWTEEVRQHALLLNVHLMKVPPGLTSVCQPADIYWFRPLKQKLRKYWVQNLSKQLQDYAAGGTGSKFELKAPSRREAIEWATMAWKSLGRKPETIVAEELERLEAIEETVTESDDVVTQLIDESTEEK</sequence>
<evidence type="ECO:0000259" key="2">
    <source>
        <dbReference type="PROSITE" id="PS51253"/>
    </source>
</evidence>
<dbReference type="Gene3D" id="1.10.10.60">
    <property type="entry name" value="Homeodomain-like"/>
    <property type="match status" value="1"/>
</dbReference>
<dbReference type="PROSITE" id="PS51253">
    <property type="entry name" value="HTH_CENPB"/>
    <property type="match status" value="1"/>
</dbReference>
<dbReference type="PANTHER" id="PTHR19303">
    <property type="entry name" value="TRANSPOSON"/>
    <property type="match status" value="1"/>
</dbReference>
<dbReference type="VEuPathDB" id="FungiDB:PC110_g23114"/>
<dbReference type="EMBL" id="RCMK01001224">
    <property type="protein sequence ID" value="KAG2899074.1"/>
    <property type="molecule type" value="Genomic_DNA"/>
</dbReference>
<reference evidence="3" key="1">
    <citation type="submission" date="2018-10" db="EMBL/GenBank/DDBJ databases">
        <title>Effector identification in a new, highly contiguous assembly of the strawberry crown rot pathogen Phytophthora cactorum.</title>
        <authorList>
            <person name="Armitage A.D."/>
            <person name="Nellist C.F."/>
            <person name="Bates H."/>
            <person name="Vickerstaff R.J."/>
            <person name="Harrison R.J."/>
        </authorList>
    </citation>
    <scope>NUCLEOTIDE SEQUENCE</scope>
    <source>
        <strain evidence="3">4040</strain>
    </source>
</reference>
<keyword evidence="1" id="KW-0238">DNA-binding</keyword>
<name>A0A8T1BAT0_9STRA</name>
<dbReference type="Pfam" id="PF03184">
    <property type="entry name" value="DDE_1"/>
    <property type="match status" value="1"/>
</dbReference>
<dbReference type="InterPro" id="IPR006600">
    <property type="entry name" value="HTH_CenpB_DNA-bd_dom"/>
</dbReference>
<dbReference type="VEuPathDB" id="FungiDB:PC110_g14645"/>
<dbReference type="SMART" id="SM00674">
    <property type="entry name" value="CENPB"/>
    <property type="match status" value="1"/>
</dbReference>
<dbReference type="GO" id="GO:0003677">
    <property type="term" value="F:DNA binding"/>
    <property type="evidence" value="ECO:0007669"/>
    <property type="project" value="UniProtKB-KW"/>
</dbReference>
<gene>
    <name evidence="3" type="ORF">PC117_g22374</name>
</gene>
<dbReference type="Proteomes" id="UP000736787">
    <property type="component" value="Unassembled WGS sequence"/>
</dbReference>
<evidence type="ECO:0000256" key="1">
    <source>
        <dbReference type="ARBA" id="ARBA00023125"/>
    </source>
</evidence>
<dbReference type="InterPro" id="IPR009057">
    <property type="entry name" value="Homeodomain-like_sf"/>
</dbReference>
<dbReference type="PANTHER" id="PTHR19303:SF57">
    <property type="entry name" value="HTH CENPB-TYPE DOMAIN-CONTAINING PROTEIN"/>
    <property type="match status" value="1"/>
</dbReference>
<evidence type="ECO:0000313" key="4">
    <source>
        <dbReference type="Proteomes" id="UP000736787"/>
    </source>
</evidence>
<dbReference type="GO" id="GO:0005634">
    <property type="term" value="C:nucleus"/>
    <property type="evidence" value="ECO:0007669"/>
    <property type="project" value="TreeGrafter"/>
</dbReference>
<dbReference type="InterPro" id="IPR004875">
    <property type="entry name" value="DDE_SF_endonuclease_dom"/>
</dbReference>
<dbReference type="Pfam" id="PF03221">
    <property type="entry name" value="HTH_Tnp_Tc5"/>
    <property type="match status" value="1"/>
</dbReference>